<dbReference type="PANTHER" id="PTHR47816">
    <property type="entry name" value="RIBOSOMAL RNA SMALL SUBUNIT METHYLTRANSFERASE C"/>
    <property type="match status" value="1"/>
</dbReference>
<dbReference type="PIRSF" id="PIRSF037565">
    <property type="entry name" value="RRNA_m2G_Mtase_RsmD_prd"/>
    <property type="match status" value="1"/>
</dbReference>
<keyword evidence="5" id="KW-0949">S-adenosyl-L-methionine</keyword>
<dbReference type="InterPro" id="IPR046977">
    <property type="entry name" value="RsmC/RlmG"/>
</dbReference>
<dbReference type="RefSeq" id="WP_203569998.1">
    <property type="nucleotide sequence ID" value="NZ_WOFE01000001.1"/>
</dbReference>
<name>A0ABS2C991_9NEIS</name>
<dbReference type="InterPro" id="IPR017237">
    <property type="entry name" value="RLMG"/>
</dbReference>
<protein>
    <submittedName>
        <fullName evidence="8">Methyltransferase</fullName>
    </submittedName>
</protein>
<keyword evidence="1" id="KW-0963">Cytoplasm</keyword>
<evidence type="ECO:0000256" key="1">
    <source>
        <dbReference type="ARBA" id="ARBA00022490"/>
    </source>
</evidence>
<dbReference type="Pfam" id="PF05175">
    <property type="entry name" value="MTS"/>
    <property type="match status" value="1"/>
</dbReference>
<reference evidence="8 9" key="1">
    <citation type="submission" date="2019-11" db="EMBL/GenBank/DDBJ databases">
        <title>Novel Deefgea species.</title>
        <authorList>
            <person name="Han J.-H."/>
        </authorList>
    </citation>
    <scope>NUCLEOTIDE SEQUENCE [LARGE SCALE GENOMIC DNA]</scope>
    <source>
        <strain evidence="8 9">LMG 24817</strain>
    </source>
</reference>
<sequence length="354" mass="39515">MTSFNFATAQLSRYPVKHSKDLQAWDAADEYLSRFITSDSNVLILNDGFGAIDCAVRAARATPLHLNDSWCSLRAIELNTLQTPALFKAQAIDRGLVKLPKSISMLESQLTYVSNQLQQPLEIYFSGMQKHVSSGHLDLLKQICTRLEYLPTERKARMYKGVLQPCAHQTQITNLAVPELGLTLQNAAGVFAEQKLDIGSRFFIEHFHLLPSAQKVADVGCGNGLLSLAYHRLHPPAELMLFDESFAATESARLSFALNFPGAHYHIQHNDGLSGVEQIFDLIMINPPFHQQNTVTTDIANSMFQQAKQCMAASSELWIVANRHLNYPLSLKRGFRSVSVMAENAKFVIIRAKL</sequence>
<evidence type="ECO:0000313" key="9">
    <source>
        <dbReference type="Proteomes" id="UP001195660"/>
    </source>
</evidence>
<dbReference type="EMBL" id="WOFE01000001">
    <property type="protein sequence ID" value="MBM5570718.1"/>
    <property type="molecule type" value="Genomic_DNA"/>
</dbReference>
<dbReference type="InterPro" id="IPR058679">
    <property type="entry name" value="RlmG_N"/>
</dbReference>
<keyword evidence="3 8" id="KW-0489">Methyltransferase</keyword>
<evidence type="ECO:0000256" key="2">
    <source>
        <dbReference type="ARBA" id="ARBA00022552"/>
    </source>
</evidence>
<keyword evidence="4" id="KW-0808">Transferase</keyword>
<evidence type="ECO:0000259" key="6">
    <source>
        <dbReference type="Pfam" id="PF05175"/>
    </source>
</evidence>
<evidence type="ECO:0000256" key="5">
    <source>
        <dbReference type="ARBA" id="ARBA00022691"/>
    </source>
</evidence>
<dbReference type="GO" id="GO:0032259">
    <property type="term" value="P:methylation"/>
    <property type="evidence" value="ECO:0007669"/>
    <property type="project" value="UniProtKB-KW"/>
</dbReference>
<comment type="caution">
    <text evidence="8">The sequence shown here is derived from an EMBL/GenBank/DDBJ whole genome shotgun (WGS) entry which is preliminary data.</text>
</comment>
<evidence type="ECO:0000259" key="7">
    <source>
        <dbReference type="Pfam" id="PF26049"/>
    </source>
</evidence>
<feature type="domain" description="RlmG N-terminal" evidence="7">
    <location>
        <begin position="3"/>
        <end position="159"/>
    </location>
</feature>
<dbReference type="InterPro" id="IPR007848">
    <property type="entry name" value="Small_mtfrase_dom"/>
</dbReference>
<dbReference type="SUPFAM" id="SSF53335">
    <property type="entry name" value="S-adenosyl-L-methionine-dependent methyltransferases"/>
    <property type="match status" value="1"/>
</dbReference>
<dbReference type="Gene3D" id="3.40.50.150">
    <property type="entry name" value="Vaccinia Virus protein VP39"/>
    <property type="match status" value="2"/>
</dbReference>
<dbReference type="Pfam" id="PF26049">
    <property type="entry name" value="RLMG_N"/>
    <property type="match status" value="1"/>
</dbReference>
<evidence type="ECO:0000256" key="4">
    <source>
        <dbReference type="ARBA" id="ARBA00022679"/>
    </source>
</evidence>
<organism evidence="8 9">
    <name type="scientific">Deefgea chitinilytica</name>
    <dbReference type="NCBI Taxonomy" id="570276"/>
    <lineage>
        <taxon>Bacteria</taxon>
        <taxon>Pseudomonadati</taxon>
        <taxon>Pseudomonadota</taxon>
        <taxon>Betaproteobacteria</taxon>
        <taxon>Neisseriales</taxon>
        <taxon>Chitinibacteraceae</taxon>
        <taxon>Deefgea</taxon>
    </lineage>
</organism>
<dbReference type="InterPro" id="IPR029063">
    <property type="entry name" value="SAM-dependent_MTases_sf"/>
</dbReference>
<gene>
    <name evidence="8" type="ORF">GM173_03885</name>
</gene>
<feature type="domain" description="Methyltransferase small" evidence="6">
    <location>
        <begin position="182"/>
        <end position="350"/>
    </location>
</feature>
<evidence type="ECO:0000256" key="3">
    <source>
        <dbReference type="ARBA" id="ARBA00022603"/>
    </source>
</evidence>
<keyword evidence="9" id="KW-1185">Reference proteome</keyword>
<keyword evidence="2" id="KW-0698">rRNA processing</keyword>
<dbReference type="CDD" id="cd02440">
    <property type="entry name" value="AdoMet_MTases"/>
    <property type="match status" value="1"/>
</dbReference>
<dbReference type="Proteomes" id="UP001195660">
    <property type="component" value="Unassembled WGS sequence"/>
</dbReference>
<accession>A0ABS2C991</accession>
<dbReference type="PANTHER" id="PTHR47816:SF5">
    <property type="entry name" value="RIBOSOMAL RNA LARGE SUBUNIT METHYLTRANSFERASE G"/>
    <property type="match status" value="1"/>
</dbReference>
<proteinExistence type="predicted"/>
<evidence type="ECO:0000313" key="8">
    <source>
        <dbReference type="EMBL" id="MBM5570718.1"/>
    </source>
</evidence>
<dbReference type="GO" id="GO:0008168">
    <property type="term" value="F:methyltransferase activity"/>
    <property type="evidence" value="ECO:0007669"/>
    <property type="project" value="UniProtKB-KW"/>
</dbReference>